<dbReference type="EC" id="2.1.1.22" evidence="2"/>
<dbReference type="Pfam" id="PF07942">
    <property type="entry name" value="CARME"/>
    <property type="match status" value="1"/>
</dbReference>
<evidence type="ECO:0000313" key="8">
    <source>
        <dbReference type="EMBL" id="KAK0549645.1"/>
    </source>
</evidence>
<reference evidence="8" key="1">
    <citation type="journal article" date="2023" name="PhytoFront">
        <title>Draft Genome Resources of Seven Strains of Tilletia horrida, Causal Agent of Kernel Smut of Rice.</title>
        <authorList>
            <person name="Khanal S."/>
            <person name="Antony Babu S."/>
            <person name="Zhou X.G."/>
        </authorList>
    </citation>
    <scope>NUCLEOTIDE SEQUENCE</scope>
    <source>
        <strain evidence="8">TX6</strain>
    </source>
</reference>
<comment type="similarity">
    <text evidence="1">Belongs to the carnosine N-methyltransferase family.</text>
</comment>
<dbReference type="PANTHER" id="PTHR12303:SF6">
    <property type="entry name" value="CARNOSINE N-METHYLTRANSFERASE"/>
    <property type="match status" value="1"/>
</dbReference>
<proteinExistence type="inferred from homology"/>
<evidence type="ECO:0000256" key="4">
    <source>
        <dbReference type="ARBA" id="ARBA00022679"/>
    </source>
</evidence>
<comment type="caution">
    <text evidence="8">The sequence shown here is derived from an EMBL/GenBank/DDBJ whole genome shotgun (WGS) entry which is preliminary data.</text>
</comment>
<keyword evidence="5" id="KW-0949">S-adenosyl-L-methionine</keyword>
<keyword evidence="6" id="KW-0175">Coiled coil</keyword>
<dbReference type="EMBL" id="JAPDMZ010000108">
    <property type="protein sequence ID" value="KAK0549645.1"/>
    <property type="molecule type" value="Genomic_DNA"/>
</dbReference>
<dbReference type="SMART" id="SM01296">
    <property type="entry name" value="N2227"/>
    <property type="match status" value="1"/>
</dbReference>
<feature type="region of interest" description="Disordered" evidence="7">
    <location>
        <begin position="1"/>
        <end position="37"/>
    </location>
</feature>
<evidence type="ECO:0000256" key="3">
    <source>
        <dbReference type="ARBA" id="ARBA00022603"/>
    </source>
</evidence>
<protein>
    <recommendedName>
        <fullName evidence="2">carnosine N-methyltransferase</fullName>
        <ecNumber evidence="2">2.1.1.22</ecNumber>
    </recommendedName>
</protein>
<keyword evidence="4" id="KW-0808">Transferase</keyword>
<organism evidence="8 9">
    <name type="scientific">Tilletia horrida</name>
    <dbReference type="NCBI Taxonomy" id="155126"/>
    <lineage>
        <taxon>Eukaryota</taxon>
        <taxon>Fungi</taxon>
        <taxon>Dikarya</taxon>
        <taxon>Basidiomycota</taxon>
        <taxon>Ustilaginomycotina</taxon>
        <taxon>Exobasidiomycetes</taxon>
        <taxon>Tilletiales</taxon>
        <taxon>Tilletiaceae</taxon>
        <taxon>Tilletia</taxon>
    </lineage>
</organism>
<accession>A0AAN6GRH4</accession>
<dbReference type="AlphaFoldDB" id="A0AAN6GRH4"/>
<keyword evidence="3" id="KW-0489">Methyltransferase</keyword>
<dbReference type="Gene3D" id="3.40.50.150">
    <property type="entry name" value="Vaccinia Virus protein VP39"/>
    <property type="match status" value="1"/>
</dbReference>
<evidence type="ECO:0000256" key="7">
    <source>
        <dbReference type="SAM" id="MobiDB-lite"/>
    </source>
</evidence>
<evidence type="ECO:0000256" key="2">
    <source>
        <dbReference type="ARBA" id="ARBA00012003"/>
    </source>
</evidence>
<evidence type="ECO:0000313" key="9">
    <source>
        <dbReference type="Proteomes" id="UP001176517"/>
    </source>
</evidence>
<feature type="compositionally biased region" description="Basic and acidic residues" evidence="7">
    <location>
        <begin position="27"/>
        <end position="37"/>
    </location>
</feature>
<dbReference type="GO" id="GO:0032259">
    <property type="term" value="P:methylation"/>
    <property type="evidence" value="ECO:0007669"/>
    <property type="project" value="UniProtKB-KW"/>
</dbReference>
<dbReference type="InterPro" id="IPR029063">
    <property type="entry name" value="SAM-dependent_MTases_sf"/>
</dbReference>
<dbReference type="SUPFAM" id="SSF53335">
    <property type="entry name" value="S-adenosyl-L-methionine-dependent methyltransferases"/>
    <property type="match status" value="1"/>
</dbReference>
<feature type="compositionally biased region" description="Polar residues" evidence="7">
    <location>
        <begin position="88"/>
        <end position="101"/>
    </location>
</feature>
<dbReference type="GO" id="GO:0030735">
    <property type="term" value="F:carnosine N-methyltransferase activity"/>
    <property type="evidence" value="ECO:0007669"/>
    <property type="project" value="UniProtKB-EC"/>
</dbReference>
<feature type="coiled-coil region" evidence="6">
    <location>
        <begin position="159"/>
        <end position="186"/>
    </location>
</feature>
<evidence type="ECO:0000256" key="1">
    <source>
        <dbReference type="ARBA" id="ARBA00010086"/>
    </source>
</evidence>
<dbReference type="PANTHER" id="PTHR12303">
    <property type="entry name" value="CARNOSINE N-METHYLTRANSFERASE"/>
    <property type="match status" value="1"/>
</dbReference>
<sequence>MGHVHGDEPAGSNALNAEVAAGTEPSSQKERDEERKHFESVLKAYDSYLPMALANNERRRRALRSLPPHHRSLLEEIGPVLPPPALERSSTAIAHGNSSDPSPIVTGRGVRARLDEIDDRIRRNADLLGKIVGDSRRFMESAGQYMSAESSAAEGSSVFQNFESKRQELEQRHQHQEKVRSTLKQLVRDWSKEGKEERSAAYGPIIQALEARFGHLPLSQRSSIHILVPGAGLGRLAWEFAHSGYSSQGNEFSFFMLLASHFILNESHSLHEHIIYPHVHFASNWRTAANMLQPVSIPDVIPSDLPEGVDFSMVAGEFVEVYSRPGERERWQCVATSYFIDTAKNVVRYIEIINQLLQPGGYWINAGPLLWHFETADDVMSIELTLDETMDLVRRMGFEVEECRMLPMQLYTGTTAAMLQYNYVPAFWVARKVASL</sequence>
<gene>
    <name evidence="8" type="ORF">OC846_003996</name>
</gene>
<feature type="region of interest" description="Disordered" evidence="7">
    <location>
        <begin position="74"/>
        <end position="106"/>
    </location>
</feature>
<dbReference type="InterPro" id="IPR012901">
    <property type="entry name" value="CARME"/>
</dbReference>
<evidence type="ECO:0000256" key="6">
    <source>
        <dbReference type="SAM" id="Coils"/>
    </source>
</evidence>
<dbReference type="Proteomes" id="UP001176517">
    <property type="component" value="Unassembled WGS sequence"/>
</dbReference>
<keyword evidence="9" id="KW-1185">Reference proteome</keyword>
<name>A0AAN6GRH4_9BASI</name>
<evidence type="ECO:0000256" key="5">
    <source>
        <dbReference type="ARBA" id="ARBA00022691"/>
    </source>
</evidence>